<gene>
    <name evidence="2" type="ORF">G0Q06_11030</name>
</gene>
<dbReference type="GO" id="GO:0016829">
    <property type="term" value="F:lyase activity"/>
    <property type="evidence" value="ECO:0007669"/>
    <property type="project" value="UniProtKB-KW"/>
</dbReference>
<dbReference type="AlphaFoldDB" id="A0A6B2M3J5"/>
<name>A0A6B2M3J5_9BACT</name>
<protein>
    <submittedName>
        <fullName evidence="2">Beta-hydroxyacyl-ACP dehydratase</fullName>
    </submittedName>
</protein>
<dbReference type="InterPro" id="IPR029069">
    <property type="entry name" value="HotDog_dom_sf"/>
</dbReference>
<accession>A0A6B2M3J5</accession>
<reference evidence="2 3" key="1">
    <citation type="submission" date="2020-02" db="EMBL/GenBank/DDBJ databases">
        <title>Albibacoteraceae fam. nov., the first described family within the subdivision 4 Verrucomicrobia.</title>
        <authorList>
            <person name="Xi F."/>
        </authorList>
    </citation>
    <scope>NUCLEOTIDE SEQUENCE [LARGE SCALE GENOMIC DNA]</scope>
    <source>
        <strain evidence="2 3">CK1056</strain>
    </source>
</reference>
<dbReference type="PANTHER" id="PTHR30272">
    <property type="entry name" value="3-HYDROXYACYL-[ACYL-CARRIER-PROTEIN] DEHYDRATASE"/>
    <property type="match status" value="1"/>
</dbReference>
<evidence type="ECO:0000256" key="1">
    <source>
        <dbReference type="ARBA" id="ARBA00023239"/>
    </source>
</evidence>
<organism evidence="2 3">
    <name type="scientific">Oceanipulchritudo coccoides</name>
    <dbReference type="NCBI Taxonomy" id="2706888"/>
    <lineage>
        <taxon>Bacteria</taxon>
        <taxon>Pseudomonadati</taxon>
        <taxon>Verrucomicrobiota</taxon>
        <taxon>Opitutia</taxon>
        <taxon>Puniceicoccales</taxon>
        <taxon>Oceanipulchritudinaceae</taxon>
        <taxon>Oceanipulchritudo</taxon>
    </lineage>
</organism>
<sequence length="143" mass="16195">MEEIYKTIPHRPPFLFVDRIIEVTEESAVAERDIREDEPHFQGHYPGNPLMPGVLLCESVFQTAAIYMMKRFSSEVGTEGSKTPVLARIQEAKFKQMVRPGDTIRIEATFKETLSKFHFMRGKVHVGGKLALTVDFALALLDA</sequence>
<evidence type="ECO:0000313" key="3">
    <source>
        <dbReference type="Proteomes" id="UP000478417"/>
    </source>
</evidence>
<evidence type="ECO:0000313" key="2">
    <source>
        <dbReference type="EMBL" id="NDV62986.1"/>
    </source>
</evidence>
<dbReference type="RefSeq" id="WP_163965871.1">
    <property type="nucleotide sequence ID" value="NZ_JAAGNX010000003.1"/>
</dbReference>
<dbReference type="CDD" id="cd01288">
    <property type="entry name" value="FabZ"/>
    <property type="match status" value="1"/>
</dbReference>
<dbReference type="Gene3D" id="3.10.129.10">
    <property type="entry name" value="Hotdog Thioesterase"/>
    <property type="match status" value="1"/>
</dbReference>
<dbReference type="EMBL" id="JAAGNX010000003">
    <property type="protein sequence ID" value="NDV62986.1"/>
    <property type="molecule type" value="Genomic_DNA"/>
</dbReference>
<comment type="caution">
    <text evidence="2">The sequence shown here is derived from an EMBL/GenBank/DDBJ whole genome shotgun (WGS) entry which is preliminary data.</text>
</comment>
<dbReference type="PANTHER" id="PTHR30272:SF1">
    <property type="entry name" value="3-HYDROXYACYL-[ACYL-CARRIER-PROTEIN] DEHYDRATASE"/>
    <property type="match status" value="1"/>
</dbReference>
<dbReference type="NCBIfam" id="NF000582">
    <property type="entry name" value="PRK00006.1"/>
    <property type="match status" value="1"/>
</dbReference>
<dbReference type="Pfam" id="PF07977">
    <property type="entry name" value="FabA"/>
    <property type="match status" value="1"/>
</dbReference>
<dbReference type="InterPro" id="IPR013114">
    <property type="entry name" value="FabA_FabZ"/>
</dbReference>
<proteinExistence type="predicted"/>
<keyword evidence="3" id="KW-1185">Reference proteome</keyword>
<keyword evidence="1" id="KW-0456">Lyase</keyword>
<dbReference type="SUPFAM" id="SSF54637">
    <property type="entry name" value="Thioesterase/thiol ester dehydrase-isomerase"/>
    <property type="match status" value="1"/>
</dbReference>
<dbReference type="Proteomes" id="UP000478417">
    <property type="component" value="Unassembled WGS sequence"/>
</dbReference>